<dbReference type="GO" id="GO:0051225">
    <property type="term" value="P:spindle assembly"/>
    <property type="evidence" value="ECO:0007669"/>
    <property type="project" value="TreeGrafter"/>
</dbReference>
<keyword evidence="3 4" id="KW-0206">Cytoskeleton</keyword>
<feature type="non-terminal residue" evidence="6">
    <location>
        <position position="1"/>
    </location>
</feature>
<feature type="non-terminal residue" evidence="6">
    <location>
        <position position="161"/>
    </location>
</feature>
<accession>A0A0A9W5D1</accession>
<keyword evidence="2 4" id="KW-0493">Microtubule</keyword>
<dbReference type="EMBL" id="GBHO01040575">
    <property type="protein sequence ID" value="JAG03029.1"/>
    <property type="molecule type" value="Transcribed_RNA"/>
</dbReference>
<dbReference type="PANTHER" id="PTHR19302:SF13">
    <property type="entry name" value="GAMMA-TUBULIN COMPLEX COMPONENT 2"/>
    <property type="match status" value="1"/>
</dbReference>
<dbReference type="GO" id="GO:0007020">
    <property type="term" value="P:microtubule nucleation"/>
    <property type="evidence" value="ECO:0007669"/>
    <property type="project" value="InterPro"/>
</dbReference>
<dbReference type="GO" id="GO:0000922">
    <property type="term" value="C:spindle pole"/>
    <property type="evidence" value="ECO:0007669"/>
    <property type="project" value="InterPro"/>
</dbReference>
<comment type="subcellular location">
    <subcellularLocation>
        <location evidence="4">Cytoplasm</location>
        <location evidence="4">Cytoskeleton</location>
        <location evidence="4">Microtubule organizing center</location>
    </subcellularLocation>
</comment>
<dbReference type="GO" id="GO:0000278">
    <property type="term" value="P:mitotic cell cycle"/>
    <property type="evidence" value="ECO:0007669"/>
    <property type="project" value="TreeGrafter"/>
</dbReference>
<dbReference type="GO" id="GO:0043015">
    <property type="term" value="F:gamma-tubulin binding"/>
    <property type="evidence" value="ECO:0007669"/>
    <property type="project" value="InterPro"/>
</dbReference>
<dbReference type="GO" id="GO:0051321">
    <property type="term" value="P:meiotic cell cycle"/>
    <property type="evidence" value="ECO:0007669"/>
    <property type="project" value="TreeGrafter"/>
</dbReference>
<dbReference type="GO" id="GO:0031122">
    <property type="term" value="P:cytoplasmic microtubule organization"/>
    <property type="evidence" value="ECO:0007669"/>
    <property type="project" value="TreeGrafter"/>
</dbReference>
<keyword evidence="1 4" id="KW-0963">Cytoplasm</keyword>
<proteinExistence type="inferred from homology"/>
<dbReference type="PANTHER" id="PTHR19302">
    <property type="entry name" value="GAMMA TUBULIN COMPLEX PROTEIN"/>
    <property type="match status" value="1"/>
</dbReference>
<dbReference type="InterPro" id="IPR007259">
    <property type="entry name" value="GCP"/>
</dbReference>
<dbReference type="GO" id="GO:0000930">
    <property type="term" value="C:gamma-tubulin complex"/>
    <property type="evidence" value="ECO:0007669"/>
    <property type="project" value="TreeGrafter"/>
</dbReference>
<name>A0A0A9W5D1_LYGHE</name>
<dbReference type="GO" id="GO:0051011">
    <property type="term" value="F:microtubule minus-end binding"/>
    <property type="evidence" value="ECO:0007669"/>
    <property type="project" value="TreeGrafter"/>
</dbReference>
<feature type="domain" description="Gamma tubulin complex component protein N-terminal" evidence="5">
    <location>
        <begin position="2"/>
        <end position="160"/>
    </location>
</feature>
<evidence type="ECO:0000256" key="1">
    <source>
        <dbReference type="ARBA" id="ARBA00022490"/>
    </source>
</evidence>
<organism evidence="6">
    <name type="scientific">Lygus hesperus</name>
    <name type="common">Western plant bug</name>
    <dbReference type="NCBI Taxonomy" id="30085"/>
    <lineage>
        <taxon>Eukaryota</taxon>
        <taxon>Metazoa</taxon>
        <taxon>Ecdysozoa</taxon>
        <taxon>Arthropoda</taxon>
        <taxon>Hexapoda</taxon>
        <taxon>Insecta</taxon>
        <taxon>Pterygota</taxon>
        <taxon>Neoptera</taxon>
        <taxon>Paraneoptera</taxon>
        <taxon>Hemiptera</taxon>
        <taxon>Heteroptera</taxon>
        <taxon>Panheteroptera</taxon>
        <taxon>Cimicomorpha</taxon>
        <taxon>Miridae</taxon>
        <taxon>Mirini</taxon>
        <taxon>Lygus</taxon>
    </lineage>
</organism>
<dbReference type="GO" id="GO:0005874">
    <property type="term" value="C:microtubule"/>
    <property type="evidence" value="ECO:0007669"/>
    <property type="project" value="UniProtKB-KW"/>
</dbReference>
<reference evidence="6" key="2">
    <citation type="submission" date="2014-07" db="EMBL/GenBank/DDBJ databases">
        <authorList>
            <person name="Hull J."/>
        </authorList>
    </citation>
    <scope>NUCLEOTIDE SEQUENCE</scope>
</reference>
<evidence type="ECO:0000259" key="5">
    <source>
        <dbReference type="Pfam" id="PF17681"/>
    </source>
</evidence>
<protein>
    <recommendedName>
        <fullName evidence="4">Gamma-tubulin complex component</fullName>
    </recommendedName>
</protein>
<sequence>QLLLSEYAAFIELLEQKNRSNKLHLHELWYHIQNVMSSMKMMTDLVLSITENKTHGGLTLTALHEYLNKIIAPVTLDTHLCYYITRRSACPYLKSVKEWIFNGVIYDPFNEFMIFENTRVRKDAYSEGYWENKYQIRNSMVPSFLDEVKHYILNAGKYLNA</sequence>
<dbReference type="Pfam" id="PF17681">
    <property type="entry name" value="GCP_N_terminal"/>
    <property type="match status" value="1"/>
</dbReference>
<reference evidence="6" key="1">
    <citation type="journal article" date="2014" name="PLoS ONE">
        <title>Transcriptome-Based Identification of ABC Transporters in the Western Tarnished Plant Bug Lygus hesperus.</title>
        <authorList>
            <person name="Hull J.J."/>
            <person name="Chaney K."/>
            <person name="Geib S.M."/>
            <person name="Fabrick J.A."/>
            <person name="Brent C.S."/>
            <person name="Walsh D."/>
            <person name="Lavine L.C."/>
        </authorList>
    </citation>
    <scope>NUCLEOTIDE SEQUENCE</scope>
</reference>
<evidence type="ECO:0000313" key="6">
    <source>
        <dbReference type="EMBL" id="JAG03029.1"/>
    </source>
</evidence>
<gene>
    <name evidence="6" type="primary">TUBGCP2_0</name>
    <name evidence="6" type="ORF">CM83_104259</name>
</gene>
<evidence type="ECO:0000256" key="2">
    <source>
        <dbReference type="ARBA" id="ARBA00022701"/>
    </source>
</evidence>
<dbReference type="InterPro" id="IPR041470">
    <property type="entry name" value="GCP_N"/>
</dbReference>
<dbReference type="AlphaFoldDB" id="A0A0A9W5D1"/>
<comment type="similarity">
    <text evidence="4">Belongs to the TUBGCP family.</text>
</comment>
<evidence type="ECO:0000256" key="4">
    <source>
        <dbReference type="RuleBase" id="RU363050"/>
    </source>
</evidence>
<evidence type="ECO:0000256" key="3">
    <source>
        <dbReference type="ARBA" id="ARBA00023212"/>
    </source>
</evidence>